<dbReference type="GO" id="GO:0005615">
    <property type="term" value="C:extracellular space"/>
    <property type="evidence" value="ECO:0007669"/>
    <property type="project" value="TreeGrafter"/>
</dbReference>
<dbReference type="InterPro" id="IPR000834">
    <property type="entry name" value="Peptidase_M14"/>
</dbReference>
<evidence type="ECO:0000256" key="7">
    <source>
        <dbReference type="ARBA" id="ARBA00022723"/>
    </source>
</evidence>
<dbReference type="PROSITE" id="PS52035">
    <property type="entry name" value="PEPTIDASE_M14"/>
    <property type="match status" value="1"/>
</dbReference>
<dbReference type="Gene3D" id="3.40.630.10">
    <property type="entry name" value="Zn peptidases"/>
    <property type="match status" value="1"/>
</dbReference>
<comment type="similarity">
    <text evidence="3 14">Belongs to the peptidase M14 family.</text>
</comment>
<organism evidence="16 17">
    <name type="scientific">Paralvinella palmiformis</name>
    <dbReference type="NCBI Taxonomy" id="53620"/>
    <lineage>
        <taxon>Eukaryota</taxon>
        <taxon>Metazoa</taxon>
        <taxon>Spiralia</taxon>
        <taxon>Lophotrochozoa</taxon>
        <taxon>Annelida</taxon>
        <taxon>Polychaeta</taxon>
        <taxon>Sedentaria</taxon>
        <taxon>Canalipalpata</taxon>
        <taxon>Terebellida</taxon>
        <taxon>Terebelliformia</taxon>
        <taxon>Alvinellidae</taxon>
        <taxon>Paralvinella</taxon>
    </lineage>
</organism>
<dbReference type="InterPro" id="IPR036990">
    <property type="entry name" value="M14A-like_propep"/>
</dbReference>
<keyword evidence="12" id="KW-1015">Disulfide bond</keyword>
<dbReference type="GO" id="GO:0008270">
    <property type="term" value="F:zinc ion binding"/>
    <property type="evidence" value="ECO:0007669"/>
    <property type="project" value="InterPro"/>
</dbReference>
<dbReference type="Proteomes" id="UP001208570">
    <property type="component" value="Unassembled WGS sequence"/>
</dbReference>
<keyword evidence="6" id="KW-0645">Protease</keyword>
<comment type="cofactor">
    <cofactor evidence="1">
        <name>Zn(2+)</name>
        <dbReference type="ChEBI" id="CHEBI:29105"/>
    </cofactor>
</comment>
<dbReference type="PANTHER" id="PTHR11705">
    <property type="entry name" value="PROTEASE FAMILY M14 CARBOXYPEPTIDASE A,B"/>
    <property type="match status" value="1"/>
</dbReference>
<dbReference type="SUPFAM" id="SSF53187">
    <property type="entry name" value="Zn-dependent exopeptidases"/>
    <property type="match status" value="1"/>
</dbReference>
<keyword evidence="5" id="KW-0121">Carboxypeptidase</keyword>
<dbReference type="Pfam" id="PF00246">
    <property type="entry name" value="Peptidase_M14"/>
    <property type="match status" value="1"/>
</dbReference>
<comment type="function">
    <text evidence="13">Involved in the digestion of the blood meal.</text>
</comment>
<keyword evidence="11" id="KW-0482">Metalloprotease</keyword>
<keyword evidence="9" id="KW-0378">Hydrolase</keyword>
<dbReference type="Pfam" id="PF02244">
    <property type="entry name" value="Propep_M14"/>
    <property type="match status" value="1"/>
</dbReference>
<evidence type="ECO:0000256" key="14">
    <source>
        <dbReference type="PROSITE-ProRule" id="PRU01379"/>
    </source>
</evidence>
<keyword evidence="10" id="KW-0862">Zinc</keyword>
<keyword evidence="8" id="KW-0732">Signal</keyword>
<evidence type="ECO:0000313" key="17">
    <source>
        <dbReference type="Proteomes" id="UP001208570"/>
    </source>
</evidence>
<dbReference type="AlphaFoldDB" id="A0AAD9N4G2"/>
<dbReference type="GO" id="GO:0004181">
    <property type="term" value="F:metallocarboxypeptidase activity"/>
    <property type="evidence" value="ECO:0007669"/>
    <property type="project" value="InterPro"/>
</dbReference>
<dbReference type="CDD" id="cd03860">
    <property type="entry name" value="M14_CP_A-B_like"/>
    <property type="match status" value="1"/>
</dbReference>
<gene>
    <name evidence="16" type="ORF">LSH36_250g02043</name>
</gene>
<dbReference type="Gene3D" id="3.30.70.340">
    <property type="entry name" value="Metallocarboxypeptidase-like"/>
    <property type="match status" value="1"/>
</dbReference>
<evidence type="ECO:0000256" key="2">
    <source>
        <dbReference type="ARBA" id="ARBA00004613"/>
    </source>
</evidence>
<keyword evidence="4" id="KW-0964">Secreted</keyword>
<dbReference type="InterPro" id="IPR003146">
    <property type="entry name" value="M14A_act_pep"/>
</dbReference>
<dbReference type="GO" id="GO:0006508">
    <property type="term" value="P:proteolysis"/>
    <property type="evidence" value="ECO:0007669"/>
    <property type="project" value="UniProtKB-KW"/>
</dbReference>
<name>A0AAD9N4G2_9ANNE</name>
<evidence type="ECO:0000256" key="9">
    <source>
        <dbReference type="ARBA" id="ARBA00022801"/>
    </source>
</evidence>
<evidence type="ECO:0000256" key="8">
    <source>
        <dbReference type="ARBA" id="ARBA00022729"/>
    </source>
</evidence>
<evidence type="ECO:0000259" key="15">
    <source>
        <dbReference type="PROSITE" id="PS52035"/>
    </source>
</evidence>
<dbReference type="SMART" id="SM00631">
    <property type="entry name" value="Zn_pept"/>
    <property type="match status" value="1"/>
</dbReference>
<evidence type="ECO:0000256" key="4">
    <source>
        <dbReference type="ARBA" id="ARBA00022525"/>
    </source>
</evidence>
<evidence type="ECO:0000256" key="5">
    <source>
        <dbReference type="ARBA" id="ARBA00022645"/>
    </source>
</evidence>
<evidence type="ECO:0000256" key="11">
    <source>
        <dbReference type="ARBA" id="ARBA00023049"/>
    </source>
</evidence>
<comment type="caution">
    <text evidence="16">The sequence shown here is derived from an EMBL/GenBank/DDBJ whole genome shotgun (WGS) entry which is preliminary data.</text>
</comment>
<dbReference type="FunFam" id="3.40.630.10:FF:000040">
    <property type="entry name" value="zinc carboxypeptidase"/>
    <property type="match status" value="1"/>
</dbReference>
<evidence type="ECO:0000256" key="10">
    <source>
        <dbReference type="ARBA" id="ARBA00022833"/>
    </source>
</evidence>
<feature type="active site" description="Proton donor/acceptor" evidence="14">
    <location>
        <position position="363"/>
    </location>
</feature>
<evidence type="ECO:0000313" key="16">
    <source>
        <dbReference type="EMBL" id="KAK2155063.1"/>
    </source>
</evidence>
<proteinExistence type="inferred from homology"/>
<keyword evidence="17" id="KW-1185">Reference proteome</keyword>
<dbReference type="SUPFAM" id="SSF54897">
    <property type="entry name" value="Protease propeptides/inhibitors"/>
    <property type="match status" value="1"/>
</dbReference>
<reference evidence="16" key="1">
    <citation type="journal article" date="2023" name="Mol. Biol. Evol.">
        <title>Third-Generation Sequencing Reveals the Adaptive Role of the Epigenome in Three Deep-Sea Polychaetes.</title>
        <authorList>
            <person name="Perez M."/>
            <person name="Aroh O."/>
            <person name="Sun Y."/>
            <person name="Lan Y."/>
            <person name="Juniper S.K."/>
            <person name="Young C.R."/>
            <person name="Angers B."/>
            <person name="Qian P.Y."/>
        </authorList>
    </citation>
    <scope>NUCLEOTIDE SEQUENCE</scope>
    <source>
        <strain evidence="16">P08H-3</strain>
    </source>
</reference>
<keyword evidence="7" id="KW-0479">Metal-binding</keyword>
<dbReference type="PANTHER" id="PTHR11705:SF91">
    <property type="entry name" value="FI01817P-RELATED"/>
    <property type="match status" value="1"/>
</dbReference>
<evidence type="ECO:0000256" key="1">
    <source>
        <dbReference type="ARBA" id="ARBA00001947"/>
    </source>
</evidence>
<dbReference type="FunFam" id="3.30.70.340:FF:000002">
    <property type="entry name" value="Carboxypeptidase A"/>
    <property type="match status" value="1"/>
</dbReference>
<evidence type="ECO:0000256" key="12">
    <source>
        <dbReference type="ARBA" id="ARBA00023157"/>
    </source>
</evidence>
<dbReference type="EMBL" id="JAODUP010000250">
    <property type="protein sequence ID" value="KAK2155063.1"/>
    <property type="molecule type" value="Genomic_DNA"/>
</dbReference>
<sequence>MILLLIRQCITHKVFRVTPTNPHHLKWLKQLGRQKHYDFWKEPTALHRPADVMVHPSKVELMMTSLLDLKMNHYVTIDDVQRQIDDQGSAKTKSESDFEDYMNYGQMEDWLSYTVSICGSRCELINLGQSYEGRNIWIVKISTGGIKRGIWLDAGIHAREWLAHHTGLYIIDRFVHDYGVDPDVDFILEHYDVYILPVVNPDGYVYTWTDDRMWRKTRNPHNGYDTNPCTGADANRNYDFKWMLIGASNDSCDNTYAGPFAHSEPETALIRDYIFNGNWEAYFALHTYGQLWLLPWGYTADDPPTYDELMRVANIGASALTEVYGTRYTVGSSADILYESSGTSRDWAYGHPQAQIPYAFTLELRDKSNFVMPPDQILPTAIETWTGFKASIIAIINGPTK</sequence>
<feature type="domain" description="Peptidase M14" evidence="15">
    <location>
        <begin position="100"/>
        <end position="395"/>
    </location>
</feature>
<evidence type="ECO:0000256" key="13">
    <source>
        <dbReference type="ARBA" id="ARBA00057299"/>
    </source>
</evidence>
<evidence type="ECO:0000256" key="3">
    <source>
        <dbReference type="ARBA" id="ARBA00005988"/>
    </source>
</evidence>
<accession>A0AAD9N4G2</accession>
<comment type="subcellular location">
    <subcellularLocation>
        <location evidence="2">Secreted</location>
    </subcellularLocation>
</comment>
<dbReference type="PRINTS" id="PR00765">
    <property type="entry name" value="CRBOXYPTASEA"/>
</dbReference>
<protein>
    <recommendedName>
        <fullName evidence="15">Peptidase M14 domain-containing protein</fullName>
    </recommendedName>
</protein>
<evidence type="ECO:0000256" key="6">
    <source>
        <dbReference type="ARBA" id="ARBA00022670"/>
    </source>
</evidence>